<protein>
    <submittedName>
        <fullName evidence="1">Uncharacterized protein</fullName>
    </submittedName>
</protein>
<evidence type="ECO:0000313" key="2">
    <source>
        <dbReference type="Proteomes" id="UP001234297"/>
    </source>
</evidence>
<reference evidence="1 2" key="1">
    <citation type="journal article" date="2022" name="Hortic Res">
        <title>A haplotype resolved chromosomal level avocado genome allows analysis of novel avocado genes.</title>
        <authorList>
            <person name="Nath O."/>
            <person name="Fletcher S.J."/>
            <person name="Hayward A."/>
            <person name="Shaw L.M."/>
            <person name="Masouleh A.K."/>
            <person name="Furtado A."/>
            <person name="Henry R.J."/>
            <person name="Mitter N."/>
        </authorList>
    </citation>
    <scope>NUCLEOTIDE SEQUENCE [LARGE SCALE GENOMIC DNA]</scope>
    <source>
        <strain evidence="2">cv. Hass</strain>
    </source>
</reference>
<sequence length="383" mass="39832">MVGPMRKKSPLDPSFPPQVPSPSTSTGQPPPQLPSPTTFFTQPQPANPFPTFPAQPLPGSTKPAPTHLSAVTLPSVTLSAPSQPHNFPPLPIHPPPLFRSELQQPPPPSPQTFANLFSSPLNPPLSGISASLPSPSWINVPALLPPPSAIYHPSPPPPIFPSTEVTFALPLVPSSSSAYPSCTFQPIPTITSQAPPSTSSTSATSQNASTRKASPPSLNDLPYEVVSVILKKTPSPTIGILNPFSILDHCSFLDPALNPSIYGRNLQAFSEGNSSTELPPGFDIPSDLPTLPPVPNPSPGSAHPTAEHSSPCSISKASDPPSLHNISPTSPLATTATTDILPPNTTNTGKPGKGKKFTSPTTSIGPITRGSRAKKTSPKSPPC</sequence>
<organism evidence="1 2">
    <name type="scientific">Persea americana</name>
    <name type="common">Avocado</name>
    <dbReference type="NCBI Taxonomy" id="3435"/>
    <lineage>
        <taxon>Eukaryota</taxon>
        <taxon>Viridiplantae</taxon>
        <taxon>Streptophyta</taxon>
        <taxon>Embryophyta</taxon>
        <taxon>Tracheophyta</taxon>
        <taxon>Spermatophyta</taxon>
        <taxon>Magnoliopsida</taxon>
        <taxon>Magnoliidae</taxon>
        <taxon>Laurales</taxon>
        <taxon>Lauraceae</taxon>
        <taxon>Persea</taxon>
    </lineage>
</organism>
<dbReference type="EMBL" id="CM056814">
    <property type="protein sequence ID" value="KAJ8628277.1"/>
    <property type="molecule type" value="Genomic_DNA"/>
</dbReference>
<proteinExistence type="predicted"/>
<gene>
    <name evidence="1" type="ORF">MRB53_021584</name>
</gene>
<evidence type="ECO:0000313" key="1">
    <source>
        <dbReference type="EMBL" id="KAJ8628277.1"/>
    </source>
</evidence>
<name>A0ACC2L5B5_PERAE</name>
<comment type="caution">
    <text evidence="1">The sequence shown here is derived from an EMBL/GenBank/DDBJ whole genome shotgun (WGS) entry which is preliminary data.</text>
</comment>
<accession>A0ACC2L5B5</accession>
<keyword evidence="2" id="KW-1185">Reference proteome</keyword>
<dbReference type="Proteomes" id="UP001234297">
    <property type="component" value="Chromosome 6"/>
</dbReference>